<feature type="transmembrane region" description="Helical" evidence="1">
    <location>
        <begin position="220"/>
        <end position="240"/>
    </location>
</feature>
<name>A0A4Q2U8Y0_9HYPH</name>
<accession>A0A4Q2U8Y0</accession>
<evidence type="ECO:0000313" key="3">
    <source>
        <dbReference type="Proteomes" id="UP000290759"/>
    </source>
</evidence>
<dbReference type="AlphaFoldDB" id="A0A4Q2U8Y0"/>
<sequence>MSALIHAWPTTLAAFLASTVEFVEALTVVLAVGVVRGWRGAIAGTSVALACLAAVVIVLGPLLTRLPIGPLQLAVGTLLVLFGMRWLRKAVLRSAGVIPLHDEAAAFAKTSAALRGTAPGGTAWDAVAVGTAFEITMLEGLEVVFIVVAMGAGGPQLLLPAAAGALAALVLVVAVGIAVHGPLSTVPENALKFGVGVLLSGFGTFWIGEGIGLDWPGADLSIVWLCLGFLAVALALVPVCRPAARAADAA</sequence>
<proteinExistence type="predicted"/>
<dbReference type="EMBL" id="QYBB01000015">
    <property type="protein sequence ID" value="RYC31355.1"/>
    <property type="molecule type" value="Genomic_DNA"/>
</dbReference>
<reference evidence="2 3" key="1">
    <citation type="submission" date="2018-12" db="EMBL/GenBank/DDBJ databases">
        <authorList>
            <person name="Grouzdev D.S."/>
            <person name="Krutkina M.S."/>
        </authorList>
    </citation>
    <scope>NUCLEOTIDE SEQUENCE [LARGE SCALE GENOMIC DNA]</scope>
    <source>
        <strain evidence="2 3">RmlP026</strain>
    </source>
</reference>
<feature type="transmembrane region" description="Helical" evidence="1">
    <location>
        <begin position="69"/>
        <end position="87"/>
    </location>
</feature>
<keyword evidence="1" id="KW-1133">Transmembrane helix</keyword>
<feature type="transmembrane region" description="Helical" evidence="1">
    <location>
        <begin position="12"/>
        <end position="35"/>
    </location>
</feature>
<organism evidence="2 3">
    <name type="scientific">Lichenibacterium minor</name>
    <dbReference type="NCBI Taxonomy" id="2316528"/>
    <lineage>
        <taxon>Bacteria</taxon>
        <taxon>Pseudomonadati</taxon>
        <taxon>Pseudomonadota</taxon>
        <taxon>Alphaproteobacteria</taxon>
        <taxon>Hyphomicrobiales</taxon>
        <taxon>Lichenihabitantaceae</taxon>
        <taxon>Lichenibacterium</taxon>
    </lineage>
</organism>
<keyword evidence="3" id="KW-1185">Reference proteome</keyword>
<dbReference type="Proteomes" id="UP000290759">
    <property type="component" value="Unassembled WGS sequence"/>
</dbReference>
<evidence type="ECO:0000256" key="1">
    <source>
        <dbReference type="SAM" id="Phobius"/>
    </source>
</evidence>
<dbReference type="OrthoDB" id="571245at2"/>
<keyword evidence="1" id="KW-0812">Transmembrane</keyword>
<evidence type="ECO:0000313" key="2">
    <source>
        <dbReference type="EMBL" id="RYC31355.1"/>
    </source>
</evidence>
<dbReference type="RefSeq" id="WP_129227638.1">
    <property type="nucleotide sequence ID" value="NZ_QYBB01000015.1"/>
</dbReference>
<gene>
    <name evidence="2" type="ORF">D3273_14685</name>
</gene>
<comment type="caution">
    <text evidence="2">The sequence shown here is derived from an EMBL/GenBank/DDBJ whole genome shotgun (WGS) entry which is preliminary data.</text>
</comment>
<feature type="transmembrane region" description="Helical" evidence="1">
    <location>
        <begin position="190"/>
        <end position="208"/>
    </location>
</feature>
<reference evidence="2 3" key="2">
    <citation type="submission" date="2019-02" db="EMBL/GenBank/DDBJ databases">
        <title>'Lichenibacterium ramalinii' gen. nov. sp. nov., 'Lichenibacterium minor' gen. nov. sp. nov.</title>
        <authorList>
            <person name="Pankratov T."/>
        </authorList>
    </citation>
    <scope>NUCLEOTIDE SEQUENCE [LARGE SCALE GENOMIC DNA]</scope>
    <source>
        <strain evidence="2 3">RmlP026</strain>
    </source>
</reference>
<feature type="transmembrane region" description="Helical" evidence="1">
    <location>
        <begin position="42"/>
        <end position="63"/>
    </location>
</feature>
<evidence type="ECO:0008006" key="4">
    <source>
        <dbReference type="Google" id="ProtNLM"/>
    </source>
</evidence>
<keyword evidence="1" id="KW-0472">Membrane</keyword>
<feature type="transmembrane region" description="Helical" evidence="1">
    <location>
        <begin position="126"/>
        <end position="151"/>
    </location>
</feature>
<protein>
    <recommendedName>
        <fullName evidence="4">GDT1 family protein</fullName>
    </recommendedName>
</protein>
<feature type="transmembrane region" description="Helical" evidence="1">
    <location>
        <begin position="157"/>
        <end position="178"/>
    </location>
</feature>